<feature type="modified residue" description="N6-(pyridoxal phosphate)lysine" evidence="4">
    <location>
        <position position="252"/>
    </location>
</feature>
<dbReference type="NCBIfam" id="TIGR03246">
    <property type="entry name" value="arg_catab_astC"/>
    <property type="match status" value="1"/>
</dbReference>
<dbReference type="Gene3D" id="3.40.640.10">
    <property type="entry name" value="Type I PLP-dependent aspartate aminotransferase-like (Major domain)"/>
    <property type="match status" value="1"/>
</dbReference>
<dbReference type="InterPro" id="IPR015421">
    <property type="entry name" value="PyrdxlP-dep_Trfase_major"/>
</dbReference>
<protein>
    <recommendedName>
        <fullName evidence="4">Acetylornithine aminotransferase</fullName>
        <shortName evidence="4">ACOAT</shortName>
        <ecNumber evidence="4">2.6.1.11</ecNumber>
    </recommendedName>
</protein>
<dbReference type="PROSITE" id="PS00600">
    <property type="entry name" value="AA_TRANSFER_CLASS_3"/>
    <property type="match status" value="1"/>
</dbReference>
<dbReference type="AlphaFoldDB" id="A0A348HG11"/>
<keyword evidence="4" id="KW-0028">Amino-acid biosynthesis</keyword>
<dbReference type="InterPro" id="IPR015422">
    <property type="entry name" value="PyrdxlP-dep_Trfase_small"/>
</dbReference>
<dbReference type="InterPro" id="IPR049704">
    <property type="entry name" value="Aminotrans_3_PPA_site"/>
</dbReference>
<dbReference type="HAMAP" id="MF_01107">
    <property type="entry name" value="ArgD_aminotrans_3"/>
    <property type="match status" value="1"/>
</dbReference>
<feature type="binding site" evidence="4">
    <location>
        <position position="281"/>
    </location>
    <ligand>
        <name>pyridoxal 5'-phosphate</name>
        <dbReference type="ChEBI" id="CHEBI:597326"/>
    </ligand>
</feature>
<dbReference type="STRING" id="1123510.GCA_000620025_01678"/>
<comment type="cofactor">
    <cofactor evidence="4">
        <name>pyridoxal 5'-phosphate</name>
        <dbReference type="ChEBI" id="CHEBI:597326"/>
    </cofactor>
    <text evidence="4">Binds 1 pyridoxal phosphate per subunit.</text>
</comment>
<organism evidence="5 6">
    <name type="scientific">Zymobacter palmae</name>
    <dbReference type="NCBI Taxonomy" id="33074"/>
    <lineage>
        <taxon>Bacteria</taxon>
        <taxon>Pseudomonadati</taxon>
        <taxon>Pseudomonadota</taxon>
        <taxon>Gammaproteobacteria</taxon>
        <taxon>Oceanospirillales</taxon>
        <taxon>Halomonadaceae</taxon>
        <taxon>Zymobacter group</taxon>
        <taxon>Zymobacter</taxon>
    </lineage>
</organism>
<comment type="catalytic activity">
    <reaction evidence="4">
        <text>N(2)-acetyl-L-ornithine + 2-oxoglutarate = N-acetyl-L-glutamate 5-semialdehyde + L-glutamate</text>
        <dbReference type="Rhea" id="RHEA:18049"/>
        <dbReference type="ChEBI" id="CHEBI:16810"/>
        <dbReference type="ChEBI" id="CHEBI:29123"/>
        <dbReference type="ChEBI" id="CHEBI:29985"/>
        <dbReference type="ChEBI" id="CHEBI:57805"/>
        <dbReference type="EC" id="2.6.1.11"/>
    </reaction>
</comment>
<evidence type="ECO:0000256" key="2">
    <source>
        <dbReference type="ARBA" id="ARBA00022679"/>
    </source>
</evidence>
<evidence type="ECO:0000313" key="5">
    <source>
        <dbReference type="EMBL" id="BBG30563.1"/>
    </source>
</evidence>
<dbReference type="GO" id="GO:0005737">
    <property type="term" value="C:cytoplasm"/>
    <property type="evidence" value="ECO:0007669"/>
    <property type="project" value="UniProtKB-SubCell"/>
</dbReference>
<proteinExistence type="inferred from homology"/>
<keyword evidence="6" id="KW-1185">Reference proteome</keyword>
<dbReference type="NCBIfam" id="NF003468">
    <property type="entry name" value="PRK05093.1"/>
    <property type="match status" value="1"/>
</dbReference>
<dbReference type="Gene3D" id="3.90.1150.10">
    <property type="entry name" value="Aspartate Aminotransferase, domain 1"/>
    <property type="match status" value="1"/>
</dbReference>
<evidence type="ECO:0000256" key="4">
    <source>
        <dbReference type="HAMAP-Rule" id="MF_01107"/>
    </source>
</evidence>
<dbReference type="NCBIfam" id="NF002325">
    <property type="entry name" value="PRK01278.1"/>
    <property type="match status" value="1"/>
</dbReference>
<dbReference type="KEGG" id="zpl:ZBT109_1817"/>
<comment type="subunit">
    <text evidence="4">Homodimer.</text>
</comment>
<keyword evidence="4" id="KW-0963">Cytoplasm</keyword>
<evidence type="ECO:0000256" key="1">
    <source>
        <dbReference type="ARBA" id="ARBA00022576"/>
    </source>
</evidence>
<feature type="binding site" evidence="4">
    <location>
        <position position="280"/>
    </location>
    <ligand>
        <name>N(2)-acetyl-L-ornithine</name>
        <dbReference type="ChEBI" id="CHEBI:57805"/>
    </ligand>
</feature>
<dbReference type="GO" id="GO:0003992">
    <property type="term" value="F:N2-acetyl-L-ornithine:2-oxoglutarate 5-aminotransferase activity"/>
    <property type="evidence" value="ECO:0007669"/>
    <property type="project" value="UniProtKB-UniRule"/>
</dbReference>
<evidence type="ECO:0000313" key="6">
    <source>
        <dbReference type="Proteomes" id="UP000267342"/>
    </source>
</evidence>
<dbReference type="GO" id="GO:0030170">
    <property type="term" value="F:pyridoxal phosphate binding"/>
    <property type="evidence" value="ECO:0007669"/>
    <property type="project" value="InterPro"/>
</dbReference>
<dbReference type="PIRSF" id="PIRSF000521">
    <property type="entry name" value="Transaminase_4ab_Lys_Orn"/>
    <property type="match status" value="1"/>
</dbReference>
<accession>A0A348HG11</accession>
<comment type="subcellular location">
    <subcellularLocation>
        <location evidence="4">Cytoplasm</location>
    </subcellularLocation>
</comment>
<reference evidence="5 6" key="1">
    <citation type="submission" date="2018-09" db="EMBL/GenBank/DDBJ databases">
        <title>Zymobacter palmae IAM14233 (=T109) whole genome analysis.</title>
        <authorList>
            <person name="Yanase H."/>
        </authorList>
    </citation>
    <scope>NUCLEOTIDE SEQUENCE [LARGE SCALE GENOMIC DNA]</scope>
    <source>
        <strain evidence="5 6">IAM14233</strain>
    </source>
</reference>
<feature type="binding site" evidence="4">
    <location>
        <begin position="105"/>
        <end position="106"/>
    </location>
    <ligand>
        <name>pyridoxal 5'-phosphate</name>
        <dbReference type="ChEBI" id="CHEBI:597326"/>
    </ligand>
</feature>
<dbReference type="NCBIfam" id="TIGR00707">
    <property type="entry name" value="argD"/>
    <property type="match status" value="1"/>
</dbReference>
<comment type="miscellaneous">
    <text evidence="4">May also have succinyldiaminopimelate aminotransferase activity, thus carrying out the corresponding step in lysine biosynthesis.</text>
</comment>
<dbReference type="InterPro" id="IPR004636">
    <property type="entry name" value="AcOrn/SuccOrn_fam"/>
</dbReference>
<dbReference type="SUPFAM" id="SSF53383">
    <property type="entry name" value="PLP-dependent transferases"/>
    <property type="match status" value="1"/>
</dbReference>
<dbReference type="OrthoDB" id="9801052at2"/>
<dbReference type="PANTHER" id="PTHR11986:SF113">
    <property type="entry name" value="SUCCINYLORNITHINE TRANSAMINASE"/>
    <property type="match status" value="1"/>
</dbReference>
<feature type="binding site" evidence="4">
    <location>
        <begin position="223"/>
        <end position="226"/>
    </location>
    <ligand>
        <name>pyridoxal 5'-phosphate</name>
        <dbReference type="ChEBI" id="CHEBI:597326"/>
    </ligand>
</feature>
<dbReference type="Pfam" id="PF00202">
    <property type="entry name" value="Aminotran_3"/>
    <property type="match status" value="1"/>
</dbReference>
<evidence type="ECO:0000256" key="3">
    <source>
        <dbReference type="ARBA" id="ARBA00022898"/>
    </source>
</evidence>
<name>A0A348HG11_9GAMM</name>
<dbReference type="Proteomes" id="UP000267342">
    <property type="component" value="Chromosome"/>
</dbReference>
<dbReference type="CDD" id="cd00610">
    <property type="entry name" value="OAT_like"/>
    <property type="match status" value="1"/>
</dbReference>
<dbReference type="RefSeq" id="WP_027704966.1">
    <property type="nucleotide sequence ID" value="NZ_AP018933.1"/>
</dbReference>
<dbReference type="InterPro" id="IPR005814">
    <property type="entry name" value="Aminotrans_3"/>
</dbReference>
<gene>
    <name evidence="4" type="primary">argD</name>
    <name evidence="5" type="ORF">ZBT109_1817</name>
</gene>
<keyword evidence="4" id="KW-0055">Arginine biosynthesis</keyword>
<keyword evidence="1 4" id="KW-0032">Aminotransferase</keyword>
<dbReference type="InterPro" id="IPR017652">
    <property type="entry name" value="Ac/SucOrn_transaminase_bac"/>
</dbReference>
<dbReference type="InterPro" id="IPR015424">
    <property type="entry name" value="PyrdxlP-dep_Trfase"/>
</dbReference>
<feature type="binding site" evidence="4">
    <location>
        <position position="138"/>
    </location>
    <ligand>
        <name>pyridoxal 5'-phosphate</name>
        <dbReference type="ChEBI" id="CHEBI:597326"/>
    </ligand>
</feature>
<comment type="pathway">
    <text evidence="4">Amino-acid biosynthesis; L-arginine biosynthesis; N(2)-acetyl-L-ornithine from L-glutamate: step 4/4.</text>
</comment>
<dbReference type="EC" id="2.6.1.11" evidence="4"/>
<sequence>MSRTPSRQDFDTYMIPTYAPQDAIIVRGKGSRVWDQDDNEYVDFAGGIAVNALGHAHPELLEALKTQADKVWHVSNVFTNEPALKLARALVDLTFADKVFLCQSGTEANEAAFKLARRYAHDRFGEDKYGIVSFRQSFHGRSFFTVSVGGQEKYSNGFGPKPAGIEHGVFNDLESARALINDKTCAVVVEPVQGEGGVRPATQAFLEGLRQLCDEHDALLIFDEVQCGMGRTGDLYAYMQYDVVPDILTSAKAIGGGFPLAAMLTTSDVAEAFQPGVHGSTYGGNPLAAAVGYAAVSCIATPEVLEGVAERSRLFREHLERLNQQYDIFSDVRGAGLLLGAELKGALKGRARDVMKAAMDQQLMMLVAGTDVLRFAPSLIIEPKDIEDGMMRLEKAIKTLL</sequence>
<feature type="binding site" evidence="4">
    <location>
        <position position="141"/>
    </location>
    <ligand>
        <name>N(2)-acetyl-L-ornithine</name>
        <dbReference type="ChEBI" id="CHEBI:57805"/>
    </ligand>
</feature>
<dbReference type="PANTHER" id="PTHR11986">
    <property type="entry name" value="AMINOTRANSFERASE CLASS III"/>
    <property type="match status" value="1"/>
</dbReference>
<dbReference type="InterPro" id="IPR050103">
    <property type="entry name" value="Class-III_PLP-dep_AT"/>
</dbReference>
<keyword evidence="2 4" id="KW-0808">Transferase</keyword>
<keyword evidence="3 4" id="KW-0663">Pyridoxal phosphate</keyword>
<comment type="similarity">
    <text evidence="4">Belongs to the class-III pyridoxal-phosphate-dependent aminotransferase family. ArgD subfamily.</text>
</comment>
<dbReference type="GO" id="GO:0042802">
    <property type="term" value="F:identical protein binding"/>
    <property type="evidence" value="ECO:0007669"/>
    <property type="project" value="TreeGrafter"/>
</dbReference>
<dbReference type="EMBL" id="AP018933">
    <property type="protein sequence ID" value="BBG30563.1"/>
    <property type="molecule type" value="Genomic_DNA"/>
</dbReference>
<dbReference type="UniPathway" id="UPA00068">
    <property type="reaction ID" value="UER00109"/>
</dbReference>
<dbReference type="NCBIfam" id="NF009047">
    <property type="entry name" value="PRK12381.1"/>
    <property type="match status" value="1"/>
</dbReference>
<dbReference type="GO" id="GO:0006526">
    <property type="term" value="P:L-arginine biosynthetic process"/>
    <property type="evidence" value="ECO:0007669"/>
    <property type="project" value="UniProtKB-UniRule"/>
</dbReference>
<dbReference type="FunFam" id="3.40.640.10:FF:000004">
    <property type="entry name" value="Acetylornithine aminotransferase"/>
    <property type="match status" value="1"/>
</dbReference>